<keyword evidence="1" id="KW-1133">Transmembrane helix</keyword>
<feature type="transmembrane region" description="Helical" evidence="1">
    <location>
        <begin position="59"/>
        <end position="77"/>
    </location>
</feature>
<feature type="transmembrane region" description="Helical" evidence="1">
    <location>
        <begin position="25"/>
        <end position="47"/>
    </location>
</feature>
<dbReference type="EMBL" id="JAEHFJ010000014">
    <property type="protein sequence ID" value="MBJ2176350.1"/>
    <property type="molecule type" value="Genomic_DNA"/>
</dbReference>
<dbReference type="RefSeq" id="WP_198842946.1">
    <property type="nucleotide sequence ID" value="NZ_JAEHFJ010000014.1"/>
</dbReference>
<keyword evidence="3" id="KW-1185">Reference proteome</keyword>
<accession>A0ABS0WWR2</accession>
<organism evidence="2 3">
    <name type="scientific">Aureibaculum flavum</name>
    <dbReference type="NCBI Taxonomy" id="2795986"/>
    <lineage>
        <taxon>Bacteria</taxon>
        <taxon>Pseudomonadati</taxon>
        <taxon>Bacteroidota</taxon>
        <taxon>Flavobacteriia</taxon>
        <taxon>Flavobacteriales</taxon>
        <taxon>Flavobacteriaceae</taxon>
        <taxon>Aureibaculum</taxon>
    </lineage>
</organism>
<evidence type="ECO:0000256" key="1">
    <source>
        <dbReference type="SAM" id="Phobius"/>
    </source>
</evidence>
<comment type="caution">
    <text evidence="2">The sequence shown here is derived from an EMBL/GenBank/DDBJ whole genome shotgun (WGS) entry which is preliminary data.</text>
</comment>
<name>A0ABS0WWR2_9FLAO</name>
<protein>
    <submittedName>
        <fullName evidence="2">Uncharacterized protein</fullName>
    </submittedName>
</protein>
<gene>
    <name evidence="2" type="ORF">JBL43_19010</name>
</gene>
<proteinExistence type="predicted"/>
<dbReference type="Proteomes" id="UP000623301">
    <property type="component" value="Unassembled WGS sequence"/>
</dbReference>
<sequence length="183" mass="21477">MKNVAFDLVLDEKTKKFDIAISEKFYWIGLGGLGIFLIIKWIFQYYMDINIEDVQLVNYVLFGFLICVGIGAIYGWVDYNGNNRIIKGFITFSKDEITINNARRYDLSEIKNLKFNVYDFKGKSINLISDGDPNRSYGGDNFVEFRYQNKQFKYQFVADSDSHRKLLIEKTIPEMKTKTEIKY</sequence>
<reference evidence="2 3" key="1">
    <citation type="submission" date="2020-12" db="EMBL/GenBank/DDBJ databases">
        <title>Aureibaculum luteum sp. nov. and Aureibaculum flavum sp. nov., novel members of the family Flavobacteriaceae isolated from Antarctic intertidal sediments.</title>
        <authorList>
            <person name="He X."/>
            <person name="Zhang X."/>
        </authorList>
    </citation>
    <scope>NUCLEOTIDE SEQUENCE [LARGE SCALE GENOMIC DNA]</scope>
    <source>
        <strain evidence="2 3">A20</strain>
    </source>
</reference>
<keyword evidence="1" id="KW-0812">Transmembrane</keyword>
<keyword evidence="1" id="KW-0472">Membrane</keyword>
<evidence type="ECO:0000313" key="2">
    <source>
        <dbReference type="EMBL" id="MBJ2176350.1"/>
    </source>
</evidence>
<evidence type="ECO:0000313" key="3">
    <source>
        <dbReference type="Proteomes" id="UP000623301"/>
    </source>
</evidence>